<dbReference type="PANTHER" id="PTHR40469:SF2">
    <property type="entry name" value="GALACTOSE-BINDING DOMAIN-LIKE SUPERFAMILY PROTEIN"/>
    <property type="match status" value="1"/>
</dbReference>
<dbReference type="SUPFAM" id="SSF52317">
    <property type="entry name" value="Class I glutamine amidotransferase-like"/>
    <property type="match status" value="1"/>
</dbReference>
<gene>
    <name evidence="2" type="ORF">BIV57_19515</name>
</gene>
<dbReference type="PANTHER" id="PTHR40469">
    <property type="entry name" value="SECRETED GLYCOSYL HYDROLASE"/>
    <property type="match status" value="1"/>
</dbReference>
<dbReference type="AlphaFoldDB" id="A0A1J7BAY4"/>
<reference evidence="2 3" key="1">
    <citation type="submission" date="2016-10" db="EMBL/GenBank/DDBJ databases">
        <title>Genome sequence of Streptomyces gilvigriseus MUSC 26.</title>
        <authorList>
            <person name="Lee L.-H."/>
            <person name="Ser H.-L."/>
        </authorList>
    </citation>
    <scope>NUCLEOTIDE SEQUENCE [LARGE SCALE GENOMIC DNA]</scope>
    <source>
        <strain evidence="2 3">MUSC 26</strain>
    </source>
</reference>
<dbReference type="InterPro" id="IPR029010">
    <property type="entry name" value="ThuA-like"/>
</dbReference>
<comment type="caution">
    <text evidence="2">The sequence shown here is derived from an EMBL/GenBank/DDBJ whole genome shotgun (WGS) entry which is preliminary data.</text>
</comment>
<dbReference type="Proteomes" id="UP000243342">
    <property type="component" value="Unassembled WGS sequence"/>
</dbReference>
<dbReference type="EMBL" id="MLCF01000128">
    <property type="protein sequence ID" value="OIV35811.1"/>
    <property type="molecule type" value="Genomic_DNA"/>
</dbReference>
<dbReference type="InterPro" id="IPR029062">
    <property type="entry name" value="Class_I_gatase-like"/>
</dbReference>
<evidence type="ECO:0000313" key="2">
    <source>
        <dbReference type="EMBL" id="OIV35811.1"/>
    </source>
</evidence>
<dbReference type="STRING" id="1428644.BIV57_19515"/>
<evidence type="ECO:0000259" key="1">
    <source>
        <dbReference type="Pfam" id="PF06283"/>
    </source>
</evidence>
<evidence type="ECO:0000313" key="3">
    <source>
        <dbReference type="Proteomes" id="UP000243342"/>
    </source>
</evidence>
<name>A0A1J7BAY4_9ACTN</name>
<organism evidence="2 3">
    <name type="scientific">Mangrovactinospora gilvigrisea</name>
    <dbReference type="NCBI Taxonomy" id="1428644"/>
    <lineage>
        <taxon>Bacteria</taxon>
        <taxon>Bacillati</taxon>
        <taxon>Actinomycetota</taxon>
        <taxon>Actinomycetes</taxon>
        <taxon>Kitasatosporales</taxon>
        <taxon>Streptomycetaceae</taxon>
        <taxon>Mangrovactinospora</taxon>
    </lineage>
</organism>
<dbReference type="Pfam" id="PF06283">
    <property type="entry name" value="ThuA"/>
    <property type="match status" value="1"/>
</dbReference>
<dbReference type="Gene3D" id="3.40.50.880">
    <property type="match status" value="1"/>
</dbReference>
<dbReference type="RefSeq" id="WP_071658213.1">
    <property type="nucleotide sequence ID" value="NZ_MLCF01000128.1"/>
</dbReference>
<protein>
    <recommendedName>
        <fullName evidence="1">ThuA-like domain-containing protein</fullName>
    </recommendedName>
</protein>
<feature type="domain" description="ThuA-like" evidence="1">
    <location>
        <begin position="15"/>
        <end position="228"/>
    </location>
</feature>
<accession>A0A1J7BAY4</accession>
<keyword evidence="3" id="KW-1185">Reference proteome</keyword>
<sequence>MSQSADTTASNRPRRALVVRGGWEGHAPVEATDLFIPFLRDNDFSVEVSDTLDSYLDAELLGATDLVVQCWTMGEISREQRAGLEAAVRAGTGLAGWHGGICDSFRGSLEYQLMTGGQFLMHPPGFLDHTVAIRKERADHPVVAGLADFDVHTEQYWVSTDALDDVLATTVFRPGDHDGPWREPVTVPAVWTRQWGEGKVFVSTIGHKVDDFDVPEVRALTERGLLWASR</sequence>
<proteinExistence type="predicted"/>